<evidence type="ECO:0000259" key="1">
    <source>
        <dbReference type="Pfam" id="PF03235"/>
    </source>
</evidence>
<comment type="caution">
    <text evidence="2">The sequence shown here is derived from an EMBL/GenBank/DDBJ whole genome shotgun (WGS) entry which is preliminary data.</text>
</comment>
<protein>
    <submittedName>
        <fullName evidence="2">DUF262 domain-containing protein</fullName>
    </submittedName>
</protein>
<dbReference type="Pfam" id="PF03235">
    <property type="entry name" value="GmrSD_N"/>
    <property type="match status" value="1"/>
</dbReference>
<evidence type="ECO:0000313" key="3">
    <source>
        <dbReference type="Proteomes" id="UP000616346"/>
    </source>
</evidence>
<dbReference type="EMBL" id="JACSPQ010000055">
    <property type="protein sequence ID" value="MBD8003368.1"/>
    <property type="molecule type" value="Genomic_DNA"/>
</dbReference>
<accession>A0ABR8VF07</accession>
<evidence type="ECO:0000313" key="2">
    <source>
        <dbReference type="EMBL" id="MBD8003368.1"/>
    </source>
</evidence>
<sequence>MKTEWTLKEMSNWTRIDSEVKIPAIQRGLVWKPHQVELLWDSILRQFPIGAFTLSHLHTEGTDIYNLIDGQQRWNAVALGYGTFSHEDCILWFDLKPDDKVWGSSKTTRKYIIRATTKAHPWGYKANDDCTTLNTAQKRAALQEFGVNTGNEYEGTISLTETYPIESGLPIPLCWMIVAGEEHGEDKDGFAKCIMDKIEENKTSRKFKLKQVDEINDGLIVKYNEAFKRLSHYKVPTINILQETIENESEDKGEAGALSDIEILFNRIGTGGTPITQSELMYSAVKAYWPELTEENDRLATLYMPPHTLISLAFQLVLSTTGKGLERAPSVAKIRKLAGDDGIRKAINELYCTDGKGSIMSHILVTVDHWLTNYDKIPKVLRTTIARKSPEVYLLLMIFAKWKEEGQIDPILKEEALFRATAYYLHWMVGDKFGVANSIYKAVANNPLNEWRTIIKRVLLVSCVKGTIIPLLSPEAFRSLFIIEGDKNWRPDGNGRGSMPWWPLWETVSYNEEMLLYAQREYMCKRFPNYDPARQDLWEDKNRPWDFDHIIPQDWIHRRRSWRQAYTDYCKAWKDNNGNMAAIPFWVNRAKSNEANWEEYKENPIGLLADDDISDFDELFNAMLNSDAKQAKCFAEKTFTRMCKIYKEVYALLEPVDFRVGEITFIEKGGIKNRNERMTAIRDILVKEGFTAGIYYLYDNIEYPQNDIDDWTREWMSCGCITENNYYAAFTMVLYQDGSIGDQIEIGLRRLPQNAERSGKVAEGQLQKLRRYETYELYEDNNSWWHICKEISINTDNDIIINELKELAKFASKELQ</sequence>
<dbReference type="InterPro" id="IPR004919">
    <property type="entry name" value="GmrSD_N"/>
</dbReference>
<name>A0ABR8VF07_9BACT</name>
<feature type="domain" description="GmrSD restriction endonucleases N-terminal" evidence="1">
    <location>
        <begin position="18"/>
        <end position="282"/>
    </location>
</feature>
<dbReference type="PANTHER" id="PTHR37292">
    <property type="entry name" value="VNG6097C"/>
    <property type="match status" value="1"/>
</dbReference>
<reference evidence="2 3" key="1">
    <citation type="submission" date="2020-08" db="EMBL/GenBank/DDBJ databases">
        <title>A Genomic Blueprint of the Chicken Gut Microbiome.</title>
        <authorList>
            <person name="Gilroy R."/>
            <person name="Ravi A."/>
            <person name="Getino M."/>
            <person name="Pursley I."/>
            <person name="Horton D.L."/>
            <person name="Alikhan N.-F."/>
            <person name="Baker D."/>
            <person name="Gharbi K."/>
            <person name="Hall N."/>
            <person name="Watson M."/>
            <person name="Adriaenssens E.M."/>
            <person name="Foster-Nyarko E."/>
            <person name="Jarju S."/>
            <person name="Secka A."/>
            <person name="Antonio M."/>
            <person name="Oren A."/>
            <person name="Chaudhuri R."/>
            <person name="La Ragione R.M."/>
            <person name="Hildebrand F."/>
            <person name="Pallen M.J."/>
        </authorList>
    </citation>
    <scope>NUCLEOTIDE SEQUENCE [LARGE SCALE GENOMIC DNA]</scope>
    <source>
        <strain evidence="2 3">Sa1YUN3</strain>
    </source>
</reference>
<dbReference type="RefSeq" id="WP_191710914.1">
    <property type="nucleotide sequence ID" value="NZ_JACSPQ010000055.1"/>
</dbReference>
<dbReference type="PANTHER" id="PTHR37292:SF2">
    <property type="entry name" value="DUF262 DOMAIN-CONTAINING PROTEIN"/>
    <property type="match status" value="1"/>
</dbReference>
<dbReference type="Proteomes" id="UP000616346">
    <property type="component" value="Unassembled WGS sequence"/>
</dbReference>
<gene>
    <name evidence="2" type="ORF">H9626_14375</name>
</gene>
<proteinExistence type="predicted"/>
<keyword evidence="3" id="KW-1185">Reference proteome</keyword>
<organism evidence="2 3">
    <name type="scientific">Phocaeicola faecium</name>
    <dbReference type="NCBI Taxonomy" id="2762213"/>
    <lineage>
        <taxon>Bacteria</taxon>
        <taxon>Pseudomonadati</taxon>
        <taxon>Bacteroidota</taxon>
        <taxon>Bacteroidia</taxon>
        <taxon>Bacteroidales</taxon>
        <taxon>Bacteroidaceae</taxon>
        <taxon>Phocaeicola</taxon>
    </lineage>
</organism>